<dbReference type="PROSITE" id="PS00211">
    <property type="entry name" value="ABC_TRANSPORTER_1"/>
    <property type="match status" value="1"/>
</dbReference>
<feature type="domain" description="ABC transporter" evidence="12">
    <location>
        <begin position="4"/>
        <end position="214"/>
    </location>
</feature>
<evidence type="ECO:0000256" key="10">
    <source>
        <dbReference type="ARBA" id="ARBA00061478"/>
    </source>
</evidence>
<protein>
    <recommendedName>
        <fullName evidence="11">ATP-binding protein Uup</fullName>
        <ecNumber evidence="11">3.6.1.-</ecNumber>
    </recommendedName>
</protein>
<dbReference type="InterPro" id="IPR032524">
    <property type="entry name" value="ABC_tran_C"/>
</dbReference>
<dbReference type="InParanoid" id="A0A2S8SWM3"/>
<evidence type="ECO:0000259" key="12">
    <source>
        <dbReference type="PROSITE" id="PS50893"/>
    </source>
</evidence>
<evidence type="ECO:0000256" key="4">
    <source>
        <dbReference type="ARBA" id="ARBA00022763"/>
    </source>
</evidence>
<dbReference type="InterPro" id="IPR037118">
    <property type="entry name" value="Val-tRNA_synth_C_sf"/>
</dbReference>
<dbReference type="EC" id="3.6.1.-" evidence="11"/>
<name>A0A2S8SWM3_9BACT</name>
<dbReference type="PANTHER" id="PTHR42855:SF1">
    <property type="entry name" value="ABC TRANSPORTER DOMAIN-CONTAINING PROTEIN"/>
    <property type="match status" value="1"/>
</dbReference>
<dbReference type="GO" id="GO:0005737">
    <property type="term" value="C:cytoplasm"/>
    <property type="evidence" value="ECO:0007669"/>
    <property type="project" value="UniProtKB-SubCell"/>
</dbReference>
<dbReference type="Pfam" id="PF16326">
    <property type="entry name" value="ABC_tran_CTD"/>
    <property type="match status" value="1"/>
</dbReference>
<comment type="subcellular location">
    <subcellularLocation>
        <location evidence="11">Cytoplasm</location>
    </subcellularLocation>
    <text evidence="11">Associates with ribosomes.</text>
</comment>
<keyword evidence="2 11" id="KW-0677">Repeat</keyword>
<comment type="similarity">
    <text evidence="10 11">Belongs to the ABC transporter superfamily. ABCF family. Uup subfamily.</text>
</comment>
<dbReference type="OrthoDB" id="9762051at2"/>
<keyword evidence="4 11" id="KW-0227">DNA damage</keyword>
<dbReference type="InterPro" id="IPR032781">
    <property type="entry name" value="ABC_tran_Xtn"/>
</dbReference>
<keyword evidence="7 11" id="KW-0238">DNA-binding</keyword>
<dbReference type="GO" id="GO:0003677">
    <property type="term" value="F:DNA binding"/>
    <property type="evidence" value="ECO:0007669"/>
    <property type="project" value="UniProtKB-UniRule"/>
</dbReference>
<evidence type="ECO:0000256" key="1">
    <source>
        <dbReference type="ARBA" id="ARBA00022490"/>
    </source>
</evidence>
<dbReference type="Pfam" id="PF00005">
    <property type="entry name" value="ABC_tran"/>
    <property type="match status" value="2"/>
</dbReference>
<dbReference type="Proteomes" id="UP000237684">
    <property type="component" value="Unassembled WGS sequence"/>
</dbReference>
<dbReference type="GO" id="GO:0006281">
    <property type="term" value="P:DNA repair"/>
    <property type="evidence" value="ECO:0007669"/>
    <property type="project" value="UniProtKB-KW"/>
</dbReference>
<dbReference type="CDD" id="cd03221">
    <property type="entry name" value="ABCF_EF-3"/>
    <property type="match status" value="2"/>
</dbReference>
<dbReference type="GO" id="GO:0016887">
    <property type="term" value="F:ATP hydrolysis activity"/>
    <property type="evidence" value="ECO:0007669"/>
    <property type="project" value="UniProtKB-UniRule"/>
</dbReference>
<evidence type="ECO:0000313" key="14">
    <source>
        <dbReference type="Proteomes" id="UP000237684"/>
    </source>
</evidence>
<accession>A0A2S8SWM3</accession>
<evidence type="ECO:0000256" key="5">
    <source>
        <dbReference type="ARBA" id="ARBA00022801"/>
    </source>
</evidence>
<feature type="binding site" evidence="11">
    <location>
        <begin position="36"/>
        <end position="43"/>
    </location>
    <ligand>
        <name>ATP</name>
        <dbReference type="ChEBI" id="CHEBI:30616"/>
        <label>1</label>
    </ligand>
</feature>
<evidence type="ECO:0000256" key="3">
    <source>
        <dbReference type="ARBA" id="ARBA00022741"/>
    </source>
</evidence>
<proteinExistence type="inferred from homology"/>
<reference evidence="13 14" key="1">
    <citation type="journal article" date="2018" name="Syst. Appl. Microbiol.">
        <title>Abditibacterium utsteinense sp. nov., the first cultivated member of candidate phylum FBP, isolated from ice-free Antarctic soil samples.</title>
        <authorList>
            <person name="Tahon G."/>
            <person name="Tytgat B."/>
            <person name="Lebbe L."/>
            <person name="Carlier A."/>
            <person name="Willems A."/>
        </authorList>
    </citation>
    <scope>NUCLEOTIDE SEQUENCE [LARGE SCALE GENOMIC DNA]</scope>
    <source>
        <strain evidence="13 14">LMG 29911</strain>
    </source>
</reference>
<evidence type="ECO:0000256" key="7">
    <source>
        <dbReference type="ARBA" id="ARBA00023125"/>
    </source>
</evidence>
<comment type="function">
    <text evidence="11">Probably plays a role in ribosome assembly or function. May be involved in resolution of branched DNA intermediates that result from template switching in postreplication gaps. Binds DNA and has ATPase activity.</text>
</comment>
<dbReference type="InterPro" id="IPR017871">
    <property type="entry name" value="ABC_transporter-like_CS"/>
</dbReference>
<keyword evidence="6 11" id="KW-0067">ATP-binding</keyword>
<sequence>MALLSLQNISLTFSDKSLLEQASLQIERGERICLLGRNGAGKSTLLRLLSGELKAGSGEIIVESNATIARLPQEVPQNASGTVFEIIAAGADGMAPDYEVDALISRLKLDADVPFENLSGGLKRRAWLGRVLVTKPDVLLLDEPTNHLDVDSIAWLEEFLVRSVKTLLFVSHDRQFTRKLANRIVEIDRANLTSWECDYDTYLVRKEAALEAEEKQRALFDKRLAQEETWIRRGVEARRTKSLARIRELFVMREERLARRERMGSVQMKLQDAGRSGHLVVEAENASFSYPDKPILHDFSTLILRGDKIGLIGPNGAGKTTLLRLLLGQLEPQSGQIKLGTRMEIAYFDQLRAQLDEEATVQFNVCGSAQNVMFNGESRHIVGYLSEWLFSPERARTPVKFLSGGERNRLLLAKLFTQPANILVMDEPTNDLDAETLDLLENLLVEFTGTLLLVSHDRAFLNNVVSSTMVFEPDESGQMNVREYVGGYDDWLRQRPQAEVISTTVAKKTFAAPAPKARKMSWKETKELEEIPAKIEKLESRQSELSNQMALPSFYTGEAGAMARATTELGQIEGDLKKVYARWETLLEMEKKAGE</sequence>
<dbReference type="FunFam" id="3.40.50.300:FF:000309">
    <property type="entry name" value="ABC transporter ATP-binding protein"/>
    <property type="match status" value="1"/>
</dbReference>
<evidence type="ECO:0000256" key="11">
    <source>
        <dbReference type="HAMAP-Rule" id="MF_00848"/>
    </source>
</evidence>
<comment type="caution">
    <text evidence="13">The sequence shown here is derived from an EMBL/GenBank/DDBJ whole genome shotgun (WGS) entry which is preliminary data.</text>
</comment>
<dbReference type="SMART" id="SM00382">
    <property type="entry name" value="AAA"/>
    <property type="match status" value="2"/>
</dbReference>
<evidence type="ECO:0000256" key="2">
    <source>
        <dbReference type="ARBA" id="ARBA00022737"/>
    </source>
</evidence>
<dbReference type="Gene3D" id="1.10.287.380">
    <property type="entry name" value="Valyl-tRNA synthetase, C-terminal domain"/>
    <property type="match status" value="1"/>
</dbReference>
<dbReference type="EMBL" id="NIGF01000002">
    <property type="protein sequence ID" value="PQV65198.1"/>
    <property type="molecule type" value="Genomic_DNA"/>
</dbReference>
<keyword evidence="8 11" id="KW-0234">DNA repair</keyword>
<dbReference type="FunFam" id="3.40.50.300:FF:000011">
    <property type="entry name" value="Putative ABC transporter ATP-binding component"/>
    <property type="match status" value="1"/>
</dbReference>
<dbReference type="Pfam" id="PF12848">
    <property type="entry name" value="ABC_tran_Xtn"/>
    <property type="match status" value="1"/>
</dbReference>
<dbReference type="PROSITE" id="PS50893">
    <property type="entry name" value="ABC_TRANSPORTER_2"/>
    <property type="match status" value="2"/>
</dbReference>
<dbReference type="HAMAP" id="MF_00848">
    <property type="entry name" value="Uup"/>
    <property type="match status" value="1"/>
</dbReference>
<dbReference type="Gene3D" id="3.40.50.300">
    <property type="entry name" value="P-loop containing nucleotide triphosphate hydrolases"/>
    <property type="match status" value="2"/>
</dbReference>
<dbReference type="FunCoup" id="A0A2S8SWM3">
    <property type="interactions" value="381"/>
</dbReference>
<gene>
    <name evidence="11" type="primary">uup</name>
    <name evidence="13" type="ORF">B1R32_102207</name>
</gene>
<keyword evidence="14" id="KW-1185">Reference proteome</keyword>
<dbReference type="AlphaFoldDB" id="A0A2S8SWM3"/>
<evidence type="ECO:0000256" key="6">
    <source>
        <dbReference type="ARBA" id="ARBA00022840"/>
    </source>
</evidence>
<dbReference type="InterPro" id="IPR043686">
    <property type="entry name" value="Uup"/>
</dbReference>
<dbReference type="PANTHER" id="PTHR42855">
    <property type="entry name" value="ABC TRANSPORTER ATP-BINDING SUBUNIT"/>
    <property type="match status" value="1"/>
</dbReference>
<feature type="domain" description="ABC transporter" evidence="12">
    <location>
        <begin position="281"/>
        <end position="498"/>
    </location>
</feature>
<keyword evidence="3 11" id="KW-0547">Nucleotide-binding</keyword>
<keyword evidence="5 11" id="KW-0378">Hydrolase</keyword>
<dbReference type="RefSeq" id="WP_105482618.1">
    <property type="nucleotide sequence ID" value="NZ_NIGF01000002.1"/>
</dbReference>
<evidence type="ECO:0000256" key="8">
    <source>
        <dbReference type="ARBA" id="ARBA00023204"/>
    </source>
</evidence>
<dbReference type="InterPro" id="IPR003593">
    <property type="entry name" value="AAA+_ATPase"/>
</dbReference>
<comment type="catalytic activity">
    <reaction evidence="9 11">
        <text>ATP + H2O = ADP + phosphate + H(+)</text>
        <dbReference type="Rhea" id="RHEA:13065"/>
        <dbReference type="ChEBI" id="CHEBI:15377"/>
        <dbReference type="ChEBI" id="CHEBI:15378"/>
        <dbReference type="ChEBI" id="CHEBI:30616"/>
        <dbReference type="ChEBI" id="CHEBI:43474"/>
        <dbReference type="ChEBI" id="CHEBI:456216"/>
    </reaction>
</comment>
<evidence type="ECO:0000313" key="13">
    <source>
        <dbReference type="EMBL" id="PQV65198.1"/>
    </source>
</evidence>
<dbReference type="SUPFAM" id="SSF52540">
    <property type="entry name" value="P-loop containing nucleoside triphosphate hydrolases"/>
    <property type="match status" value="2"/>
</dbReference>
<dbReference type="GO" id="GO:0005524">
    <property type="term" value="F:ATP binding"/>
    <property type="evidence" value="ECO:0007669"/>
    <property type="project" value="UniProtKB-UniRule"/>
</dbReference>
<keyword evidence="1 11" id="KW-0963">Cytoplasm</keyword>
<dbReference type="GO" id="GO:0043022">
    <property type="term" value="F:ribosome binding"/>
    <property type="evidence" value="ECO:0007669"/>
    <property type="project" value="UniProtKB-UniRule"/>
</dbReference>
<dbReference type="InterPro" id="IPR027417">
    <property type="entry name" value="P-loop_NTPase"/>
</dbReference>
<evidence type="ECO:0000256" key="9">
    <source>
        <dbReference type="ARBA" id="ARBA00049360"/>
    </source>
</evidence>
<organism evidence="13 14">
    <name type="scientific">Abditibacterium utsteinense</name>
    <dbReference type="NCBI Taxonomy" id="1960156"/>
    <lineage>
        <taxon>Bacteria</taxon>
        <taxon>Pseudomonadati</taxon>
        <taxon>Abditibacteriota</taxon>
        <taxon>Abditibacteriia</taxon>
        <taxon>Abditibacteriales</taxon>
        <taxon>Abditibacteriaceae</taxon>
        <taxon>Abditibacterium</taxon>
    </lineage>
</organism>
<feature type="binding site" evidence="11">
    <location>
        <begin position="313"/>
        <end position="320"/>
    </location>
    <ligand>
        <name>ATP</name>
        <dbReference type="ChEBI" id="CHEBI:30616"/>
        <label>2</label>
    </ligand>
</feature>
<dbReference type="InterPro" id="IPR003439">
    <property type="entry name" value="ABC_transporter-like_ATP-bd"/>
</dbReference>
<dbReference type="InterPro" id="IPR051309">
    <property type="entry name" value="ABCF_ATPase"/>
</dbReference>